<evidence type="ECO:0000313" key="2">
    <source>
        <dbReference type="Proteomes" id="UP001214854"/>
    </source>
</evidence>
<dbReference type="EMBL" id="JAQQKX010000003">
    <property type="protein sequence ID" value="MDC7682729.1"/>
    <property type="molecule type" value="Genomic_DNA"/>
</dbReference>
<dbReference type="PANTHER" id="PTHR30143:SF0">
    <property type="entry name" value="2-KETO-4-PENTENOATE HYDRATASE"/>
    <property type="match status" value="1"/>
</dbReference>
<reference evidence="1 2" key="1">
    <citation type="submission" date="2023-01" db="EMBL/GenBank/DDBJ databases">
        <title>Novel species of the genus Asticcacaulis isolated from rivers.</title>
        <authorList>
            <person name="Lu H."/>
        </authorList>
    </citation>
    <scope>NUCLEOTIDE SEQUENCE [LARGE SCALE GENOMIC DNA]</scope>
    <source>
        <strain evidence="1 2">BYS171W</strain>
    </source>
</reference>
<name>A0ABT5HRQ1_9CAUL</name>
<protein>
    <submittedName>
        <fullName evidence="1">2-keto-4-pentenoate hydratase</fullName>
    </submittedName>
</protein>
<dbReference type="InterPro" id="IPR036663">
    <property type="entry name" value="Fumarylacetoacetase_C_sf"/>
</dbReference>
<evidence type="ECO:0000313" key="1">
    <source>
        <dbReference type="EMBL" id="MDC7682729.1"/>
    </source>
</evidence>
<dbReference type="SUPFAM" id="SSF56529">
    <property type="entry name" value="FAH"/>
    <property type="match status" value="1"/>
</dbReference>
<organism evidence="1 2">
    <name type="scientific">Asticcacaulis aquaticus</name>
    <dbReference type="NCBI Taxonomy" id="2984212"/>
    <lineage>
        <taxon>Bacteria</taxon>
        <taxon>Pseudomonadati</taxon>
        <taxon>Pseudomonadota</taxon>
        <taxon>Alphaproteobacteria</taxon>
        <taxon>Caulobacterales</taxon>
        <taxon>Caulobacteraceae</taxon>
        <taxon>Asticcacaulis</taxon>
    </lineage>
</organism>
<dbReference type="PANTHER" id="PTHR30143">
    <property type="entry name" value="ACID HYDRATASE"/>
    <property type="match status" value="1"/>
</dbReference>
<keyword evidence="2" id="KW-1185">Reference proteome</keyword>
<dbReference type="RefSeq" id="WP_272747211.1">
    <property type="nucleotide sequence ID" value="NZ_JAQQKX010000003.1"/>
</dbReference>
<dbReference type="Gene3D" id="3.90.850.10">
    <property type="entry name" value="Fumarylacetoacetase-like, C-terminal domain"/>
    <property type="match status" value="1"/>
</dbReference>
<comment type="caution">
    <text evidence="1">The sequence shown here is derived from an EMBL/GenBank/DDBJ whole genome shotgun (WGS) entry which is preliminary data.</text>
</comment>
<sequence length="280" mass="29425">MSTQDIANRFVSARRAATALKDYPGTIPSALTESYAIQEAAIGLWNRPVVGWKIGRLAPERQAEHGTERLAGPVFDTLFKPAAGQVEIPVFTDGFAAVEAEFVFRIGKDAEPGKTDYSEVEALGLIDALFAGVEMAGSPLPTINKLGPTVVASDFGNNFGLILGLQLAAYDETSTVADLSDSTVKGYKATTEIDGVVVGEGGLFTMPGGPLKAIAWLAGHLAARGRPLKAGQLISSGATTGIHDIVAGQVSKVTYSGPHHDEYSIDLKTVELTPDKSELV</sequence>
<dbReference type="InterPro" id="IPR050772">
    <property type="entry name" value="Hydratase-Decarb/MhpD_sf"/>
</dbReference>
<proteinExistence type="predicted"/>
<dbReference type="Proteomes" id="UP001214854">
    <property type="component" value="Unassembled WGS sequence"/>
</dbReference>
<accession>A0ABT5HRQ1</accession>
<gene>
    <name evidence="1" type="ORF">PQU92_05540</name>
</gene>